<evidence type="ECO:0000256" key="9">
    <source>
        <dbReference type="ARBA" id="ARBA00023310"/>
    </source>
</evidence>
<accession>A0A8E6ETD2</accession>
<comment type="similarity">
    <text evidence="1 13 14">Belongs to the ATPase B chain family.</text>
</comment>
<dbReference type="AlphaFoldDB" id="A0A8E6ETD2"/>
<keyword evidence="7 13" id="KW-0406">Ion transport</keyword>
<keyword evidence="15" id="KW-0175">Coiled coil</keyword>
<dbReference type="CDD" id="cd06503">
    <property type="entry name" value="ATP-synt_Fo_b"/>
    <property type="match status" value="1"/>
</dbReference>
<keyword evidence="5 13" id="KW-0375">Hydrogen ion transport</keyword>
<dbReference type="InterPro" id="IPR002146">
    <property type="entry name" value="ATP_synth_b/b'su_bac/chlpt"/>
</dbReference>
<feature type="chain" id="PRO_5034424297" description="ATP synthase subunit b" evidence="17">
    <location>
        <begin position="24"/>
        <end position="224"/>
    </location>
</feature>
<dbReference type="Pfam" id="PF00430">
    <property type="entry name" value="ATP-synt_B"/>
    <property type="match status" value="1"/>
</dbReference>
<gene>
    <name evidence="13" type="primary">atpF</name>
    <name evidence="18" type="ORF">KIH39_26290</name>
</gene>
<evidence type="ECO:0000256" key="8">
    <source>
        <dbReference type="ARBA" id="ARBA00023136"/>
    </source>
</evidence>
<dbReference type="GO" id="GO:0012505">
    <property type="term" value="C:endomembrane system"/>
    <property type="evidence" value="ECO:0007669"/>
    <property type="project" value="UniProtKB-SubCell"/>
</dbReference>
<comment type="function">
    <text evidence="10 13">F(1)F(0) ATP synthase produces ATP from ADP in the presence of a proton or sodium gradient. F-type ATPases consist of two structural domains, F(1) containing the extramembraneous catalytic core and F(0) containing the membrane proton channel, linked together by a central stalk and a peripheral stalk. During catalysis, ATP synthesis in the catalytic domain of F(1) is coupled via a rotary mechanism of the central stalk subunits to proton translocation.</text>
</comment>
<evidence type="ECO:0000256" key="3">
    <source>
        <dbReference type="ARBA" id="ARBA00022547"/>
    </source>
</evidence>
<dbReference type="PANTHER" id="PTHR33445">
    <property type="entry name" value="ATP SYNTHASE SUBUNIT B', CHLOROPLASTIC"/>
    <property type="match status" value="1"/>
</dbReference>
<keyword evidence="6 13" id="KW-1133">Transmembrane helix</keyword>
<reference evidence="18" key="1">
    <citation type="submission" date="2021-05" db="EMBL/GenBank/DDBJ databases">
        <title>Complete genome sequence of the cellulolytic planctomycete Telmatocola sphagniphila SP2T and characterization of the first cellulase from planctomycetes.</title>
        <authorList>
            <person name="Rakitin A.L."/>
            <person name="Beletsky A.V."/>
            <person name="Naumoff D.G."/>
            <person name="Kulichevskaya I.S."/>
            <person name="Mardanov A.V."/>
            <person name="Ravin N.V."/>
            <person name="Dedysh S.N."/>
        </authorList>
    </citation>
    <scope>NUCLEOTIDE SEQUENCE</scope>
    <source>
        <strain evidence="18">SP2T</strain>
    </source>
</reference>
<evidence type="ECO:0000256" key="2">
    <source>
        <dbReference type="ARBA" id="ARBA00022448"/>
    </source>
</evidence>
<keyword evidence="19" id="KW-1185">Reference proteome</keyword>
<evidence type="ECO:0000256" key="17">
    <source>
        <dbReference type="SAM" id="SignalP"/>
    </source>
</evidence>
<feature type="transmembrane region" description="Helical" evidence="13">
    <location>
        <begin position="66"/>
        <end position="86"/>
    </location>
</feature>
<dbReference type="KEGG" id="tsph:KIH39_26290"/>
<evidence type="ECO:0000256" key="7">
    <source>
        <dbReference type="ARBA" id="ARBA00023065"/>
    </source>
</evidence>
<evidence type="ECO:0000256" key="1">
    <source>
        <dbReference type="ARBA" id="ARBA00005513"/>
    </source>
</evidence>
<organism evidence="18 19">
    <name type="scientific">Telmatocola sphagniphila</name>
    <dbReference type="NCBI Taxonomy" id="1123043"/>
    <lineage>
        <taxon>Bacteria</taxon>
        <taxon>Pseudomonadati</taxon>
        <taxon>Planctomycetota</taxon>
        <taxon>Planctomycetia</taxon>
        <taxon>Gemmatales</taxon>
        <taxon>Gemmataceae</taxon>
    </lineage>
</organism>
<dbReference type="InterPro" id="IPR050059">
    <property type="entry name" value="ATP_synthase_B_chain"/>
</dbReference>
<keyword evidence="9 13" id="KW-0066">ATP synthesis</keyword>
<dbReference type="EMBL" id="CP074694">
    <property type="protein sequence ID" value="QVL32299.1"/>
    <property type="molecule type" value="Genomic_DNA"/>
</dbReference>
<evidence type="ECO:0000313" key="18">
    <source>
        <dbReference type="EMBL" id="QVL32299.1"/>
    </source>
</evidence>
<dbReference type="Proteomes" id="UP000676194">
    <property type="component" value="Chromosome"/>
</dbReference>
<evidence type="ECO:0000256" key="10">
    <source>
        <dbReference type="ARBA" id="ARBA00025198"/>
    </source>
</evidence>
<dbReference type="GO" id="GO:0046961">
    <property type="term" value="F:proton-transporting ATPase activity, rotational mechanism"/>
    <property type="evidence" value="ECO:0007669"/>
    <property type="project" value="TreeGrafter"/>
</dbReference>
<keyword evidence="17" id="KW-0732">Signal</keyword>
<comment type="subunit">
    <text evidence="13">F-type ATPases have 2 components, F(1) - the catalytic core - and F(0) - the membrane proton channel. F(1) has five subunits: alpha(3), beta(3), gamma(1), delta(1), epsilon(1). F(0) has three main subunits: a(1), b(2) and c(10-14). The alpha and beta chains form an alternating ring which encloses part of the gamma chain. F(1) is attached to F(0) by a central stalk formed by the gamma and epsilon chains, while a peripheral stalk is formed by the delta and b chains.</text>
</comment>
<dbReference type="PANTHER" id="PTHR33445:SF1">
    <property type="entry name" value="ATP SYNTHASE SUBUNIT B"/>
    <property type="match status" value="1"/>
</dbReference>
<sequence length="224" mass="24700">MLKKMYAALALVICLLCGTPAFSQDHKAPAPNGKAAPTQLDGNAPLKEHEKKPDALGQLGLTRSDLGIYTLIVFGLVFFILSKFAWKPIVEGLDKREALILSAKEEAEKSLAETQKLRAELEASRHKGAEEVKAMIDEARRDAEALREKLKADATAEIATERDRLRREIESAKDQALTEIWGKAVQLATLISTKTVKKQLTEDDHRKLVDESLSELKSSLNKAG</sequence>
<evidence type="ECO:0000256" key="4">
    <source>
        <dbReference type="ARBA" id="ARBA00022692"/>
    </source>
</evidence>
<dbReference type="HAMAP" id="MF_01398">
    <property type="entry name" value="ATP_synth_b_bprime"/>
    <property type="match status" value="1"/>
</dbReference>
<evidence type="ECO:0000256" key="11">
    <source>
        <dbReference type="ARBA" id="ARBA00025614"/>
    </source>
</evidence>
<dbReference type="RefSeq" id="WP_213497123.1">
    <property type="nucleotide sequence ID" value="NZ_CP074694.1"/>
</dbReference>
<evidence type="ECO:0000313" key="19">
    <source>
        <dbReference type="Proteomes" id="UP000676194"/>
    </source>
</evidence>
<keyword evidence="8 13" id="KW-0472">Membrane</keyword>
<evidence type="ECO:0000256" key="6">
    <source>
        <dbReference type="ARBA" id="ARBA00022989"/>
    </source>
</evidence>
<evidence type="ECO:0000256" key="15">
    <source>
        <dbReference type="SAM" id="Coils"/>
    </source>
</evidence>
<keyword evidence="3 13" id="KW-0138">CF(0)</keyword>
<evidence type="ECO:0000256" key="14">
    <source>
        <dbReference type="RuleBase" id="RU003848"/>
    </source>
</evidence>
<proteinExistence type="inferred from homology"/>
<protein>
    <recommendedName>
        <fullName evidence="13">ATP synthase subunit b</fullName>
    </recommendedName>
    <alternativeName>
        <fullName evidence="13">ATP synthase F(0) sector subunit b</fullName>
    </alternativeName>
    <alternativeName>
        <fullName evidence="13">ATPase subunit I</fullName>
    </alternativeName>
    <alternativeName>
        <fullName evidence="13">F-type ATPase subunit b</fullName>
        <shortName evidence="13">F-ATPase subunit b</shortName>
    </alternativeName>
</protein>
<evidence type="ECO:0000256" key="16">
    <source>
        <dbReference type="SAM" id="MobiDB-lite"/>
    </source>
</evidence>
<evidence type="ECO:0000256" key="5">
    <source>
        <dbReference type="ARBA" id="ARBA00022781"/>
    </source>
</evidence>
<keyword evidence="4 13" id="KW-0812">Transmembrane</keyword>
<dbReference type="GO" id="GO:0045259">
    <property type="term" value="C:proton-transporting ATP synthase complex"/>
    <property type="evidence" value="ECO:0007669"/>
    <property type="project" value="UniProtKB-KW"/>
</dbReference>
<comment type="function">
    <text evidence="11">Component of the F(0) channel, it forms part of the peripheral stalk, linking F(1) to F(0). The b'-subunit is a diverged and duplicated form of b found in plants and photosynthetic bacteria.</text>
</comment>
<dbReference type="GO" id="GO:0046933">
    <property type="term" value="F:proton-transporting ATP synthase activity, rotational mechanism"/>
    <property type="evidence" value="ECO:0007669"/>
    <property type="project" value="UniProtKB-UniRule"/>
</dbReference>
<evidence type="ECO:0000256" key="13">
    <source>
        <dbReference type="HAMAP-Rule" id="MF_01398"/>
    </source>
</evidence>
<name>A0A8E6ETD2_9BACT</name>
<dbReference type="GO" id="GO:0005886">
    <property type="term" value="C:plasma membrane"/>
    <property type="evidence" value="ECO:0007669"/>
    <property type="project" value="UniProtKB-SubCell"/>
</dbReference>
<evidence type="ECO:0000256" key="12">
    <source>
        <dbReference type="ARBA" id="ARBA00037847"/>
    </source>
</evidence>
<keyword evidence="13" id="KW-1003">Cell membrane</keyword>
<keyword evidence="2 13" id="KW-0813">Transport</keyword>
<comment type="subcellular location">
    <subcellularLocation>
        <location evidence="13">Cell membrane</location>
        <topology evidence="13">Single-pass membrane protein</topology>
    </subcellularLocation>
    <subcellularLocation>
        <location evidence="12">Endomembrane system</location>
        <topology evidence="12">Single-pass membrane protein</topology>
    </subcellularLocation>
</comment>
<feature type="signal peptide" evidence="17">
    <location>
        <begin position="1"/>
        <end position="23"/>
    </location>
</feature>
<feature type="coiled-coil region" evidence="15">
    <location>
        <begin position="100"/>
        <end position="175"/>
    </location>
</feature>
<feature type="region of interest" description="Disordered" evidence="16">
    <location>
        <begin position="27"/>
        <end position="49"/>
    </location>
</feature>